<dbReference type="PANTHER" id="PTHR34054">
    <property type="entry name" value="EXPRESSED PROTEIN"/>
    <property type="match status" value="1"/>
</dbReference>
<dbReference type="AlphaFoldDB" id="A0A8J5H525"/>
<dbReference type="EMBL" id="JACMSC010000007">
    <property type="protein sequence ID" value="KAG6516216.1"/>
    <property type="molecule type" value="Genomic_DNA"/>
</dbReference>
<feature type="signal peptide" evidence="3">
    <location>
        <begin position="1"/>
        <end position="23"/>
    </location>
</feature>
<gene>
    <name evidence="4" type="ORF">ZIOFF_026669</name>
</gene>
<reference evidence="4 5" key="1">
    <citation type="submission" date="2020-08" db="EMBL/GenBank/DDBJ databases">
        <title>Plant Genome Project.</title>
        <authorList>
            <person name="Zhang R.-G."/>
        </authorList>
    </citation>
    <scope>NUCLEOTIDE SEQUENCE [LARGE SCALE GENOMIC DNA]</scope>
    <source>
        <tissue evidence="4">Rhizome</tissue>
    </source>
</reference>
<name>A0A8J5H525_ZINOF</name>
<proteinExistence type="predicted"/>
<keyword evidence="5" id="KW-1185">Reference proteome</keyword>
<keyword evidence="2" id="KW-1133">Transmembrane helix</keyword>
<feature type="transmembrane region" description="Helical" evidence="2">
    <location>
        <begin position="109"/>
        <end position="130"/>
    </location>
</feature>
<keyword evidence="2" id="KW-0472">Membrane</keyword>
<dbReference type="InterPro" id="IPR045884">
    <property type="entry name" value="At5g59350-like"/>
</dbReference>
<organism evidence="4 5">
    <name type="scientific">Zingiber officinale</name>
    <name type="common">Ginger</name>
    <name type="synonym">Amomum zingiber</name>
    <dbReference type="NCBI Taxonomy" id="94328"/>
    <lineage>
        <taxon>Eukaryota</taxon>
        <taxon>Viridiplantae</taxon>
        <taxon>Streptophyta</taxon>
        <taxon>Embryophyta</taxon>
        <taxon>Tracheophyta</taxon>
        <taxon>Spermatophyta</taxon>
        <taxon>Magnoliopsida</taxon>
        <taxon>Liliopsida</taxon>
        <taxon>Zingiberales</taxon>
        <taxon>Zingiberaceae</taxon>
        <taxon>Zingiber</taxon>
    </lineage>
</organism>
<feature type="compositionally biased region" description="Acidic residues" evidence="1">
    <location>
        <begin position="190"/>
        <end position="203"/>
    </location>
</feature>
<feature type="chain" id="PRO_5035293191" evidence="3">
    <location>
        <begin position="24"/>
        <end position="275"/>
    </location>
</feature>
<evidence type="ECO:0000256" key="3">
    <source>
        <dbReference type="SAM" id="SignalP"/>
    </source>
</evidence>
<accession>A0A8J5H525</accession>
<evidence type="ECO:0000313" key="4">
    <source>
        <dbReference type="EMBL" id="KAG6516216.1"/>
    </source>
</evidence>
<dbReference type="Proteomes" id="UP000734854">
    <property type="component" value="Unassembled WGS sequence"/>
</dbReference>
<sequence length="275" mass="30411">MEFFSSFRLACFCLHLHCHVILSGQILHPRHCLFLCLATNGSFTGSVGNPTIVSHLLPSPFFAPPRHTGASLFPFPFYIYKISQRFNNFFFFFTHLPAAMSSITKLGFALILILSLFLLGLTAEILYLLFRRRSHPNSDDPECAAVSFAGPTPRAILFQALCLKFKHRSRVEPATAVDPSRAKATPAGPEEAEAEEEEEEEESDLARWRAMCLGPSRALYTIKEEAEEEEEERGDDEAEETPFATPCASLRFDSPATSPPLEVAEAGDPPSGPTG</sequence>
<feature type="compositionally biased region" description="Acidic residues" evidence="1">
    <location>
        <begin position="225"/>
        <end position="240"/>
    </location>
</feature>
<comment type="caution">
    <text evidence="4">The sequence shown here is derived from an EMBL/GenBank/DDBJ whole genome shotgun (WGS) entry which is preliminary data.</text>
</comment>
<evidence type="ECO:0000256" key="2">
    <source>
        <dbReference type="SAM" id="Phobius"/>
    </source>
</evidence>
<keyword evidence="2" id="KW-0812">Transmembrane</keyword>
<keyword evidence="3" id="KW-0732">Signal</keyword>
<protein>
    <submittedName>
        <fullName evidence="4">Uncharacterized protein</fullName>
    </submittedName>
</protein>
<evidence type="ECO:0000313" key="5">
    <source>
        <dbReference type="Proteomes" id="UP000734854"/>
    </source>
</evidence>
<evidence type="ECO:0000256" key="1">
    <source>
        <dbReference type="SAM" id="MobiDB-lite"/>
    </source>
</evidence>
<feature type="region of interest" description="Disordered" evidence="1">
    <location>
        <begin position="219"/>
        <end position="275"/>
    </location>
</feature>
<feature type="region of interest" description="Disordered" evidence="1">
    <location>
        <begin position="174"/>
        <end position="206"/>
    </location>
</feature>
<dbReference type="PANTHER" id="PTHR34054:SF4">
    <property type="entry name" value="PROTEIN, PUTATIVE-RELATED"/>
    <property type="match status" value="1"/>
</dbReference>